<gene>
    <name evidence="2" type="ORF">EW026_g3568</name>
</gene>
<dbReference type="Proteomes" id="UP000309038">
    <property type="component" value="Unassembled WGS sequence"/>
</dbReference>
<proteinExistence type="predicted"/>
<dbReference type="AlphaFoldDB" id="A0A4S4KJS9"/>
<organism evidence="2 3">
    <name type="scientific">Hermanssonia centrifuga</name>
    <dbReference type="NCBI Taxonomy" id="98765"/>
    <lineage>
        <taxon>Eukaryota</taxon>
        <taxon>Fungi</taxon>
        <taxon>Dikarya</taxon>
        <taxon>Basidiomycota</taxon>
        <taxon>Agaricomycotina</taxon>
        <taxon>Agaricomycetes</taxon>
        <taxon>Polyporales</taxon>
        <taxon>Meruliaceae</taxon>
        <taxon>Hermanssonia</taxon>
    </lineage>
</organism>
<name>A0A4S4KJS9_9APHY</name>
<evidence type="ECO:0000259" key="1">
    <source>
        <dbReference type="Pfam" id="PF04059"/>
    </source>
</evidence>
<comment type="caution">
    <text evidence="2">The sequence shown here is derived from an EMBL/GenBank/DDBJ whole genome shotgun (WGS) entry which is preliminary data.</text>
</comment>
<dbReference type="InterPro" id="IPR035979">
    <property type="entry name" value="RBD_domain_sf"/>
</dbReference>
<reference evidence="2 3" key="1">
    <citation type="submission" date="2019-02" db="EMBL/GenBank/DDBJ databases">
        <title>Genome sequencing of the rare red list fungi Phlebia centrifuga.</title>
        <authorList>
            <person name="Buettner E."/>
            <person name="Kellner H."/>
        </authorList>
    </citation>
    <scope>NUCLEOTIDE SEQUENCE [LARGE SCALE GENOMIC DNA]</scope>
    <source>
        <strain evidence="2 3">DSM 108282</strain>
    </source>
</reference>
<dbReference type="Pfam" id="PF04059">
    <property type="entry name" value="RRM_2"/>
    <property type="match status" value="1"/>
</dbReference>
<evidence type="ECO:0000313" key="2">
    <source>
        <dbReference type="EMBL" id="THG98668.1"/>
    </source>
</evidence>
<sequence>MQPHAQYVLPVDGAYELSAGGSNEPSEKNQLNLEMIGKGLDTRTTVMVKNIPNKMSDKDLMNFIGRVCPRKIDFLYLRMDFQNGFATLRKTQLGVKWNMYSSEKVLQMSYANYQYVN</sequence>
<keyword evidence="3" id="KW-1185">Reference proteome</keyword>
<protein>
    <recommendedName>
        <fullName evidence="1">Mei2-like C-terminal RNA recognition motif domain-containing protein</fullName>
    </recommendedName>
</protein>
<accession>A0A4S4KJS9</accession>
<evidence type="ECO:0000313" key="3">
    <source>
        <dbReference type="Proteomes" id="UP000309038"/>
    </source>
</evidence>
<dbReference type="InterPro" id="IPR007201">
    <property type="entry name" value="Mei2-like_Rrm_C"/>
</dbReference>
<dbReference type="EMBL" id="SGPJ01000109">
    <property type="protein sequence ID" value="THG98668.1"/>
    <property type="molecule type" value="Genomic_DNA"/>
</dbReference>
<dbReference type="GO" id="GO:0003676">
    <property type="term" value="F:nucleic acid binding"/>
    <property type="evidence" value="ECO:0007669"/>
    <property type="project" value="InterPro"/>
</dbReference>
<feature type="domain" description="Mei2-like C-terminal RNA recognition motif" evidence="1">
    <location>
        <begin position="43"/>
        <end position="114"/>
    </location>
</feature>
<dbReference type="SUPFAM" id="SSF54928">
    <property type="entry name" value="RNA-binding domain, RBD"/>
    <property type="match status" value="1"/>
</dbReference>